<keyword evidence="1" id="KW-0479">Metal-binding</keyword>
<proteinExistence type="predicted"/>
<dbReference type="EMBL" id="PYYB01000001">
    <property type="protein sequence ID" value="PTL60345.1"/>
    <property type="molecule type" value="Genomic_DNA"/>
</dbReference>
<dbReference type="RefSeq" id="WP_107568990.1">
    <property type="nucleotide sequence ID" value="NZ_PYYB01000001.1"/>
</dbReference>
<name>A0A2T4UM87_9ACTN</name>
<feature type="domain" description="VOC" evidence="6">
    <location>
        <begin position="5"/>
        <end position="128"/>
    </location>
</feature>
<evidence type="ECO:0000256" key="1">
    <source>
        <dbReference type="ARBA" id="ARBA00022723"/>
    </source>
</evidence>
<dbReference type="Pfam" id="PF00903">
    <property type="entry name" value="Glyoxalase"/>
    <property type="match status" value="1"/>
</dbReference>
<organism evidence="7 8">
    <name type="scientific">Paraconexibacter algicola</name>
    <dbReference type="NCBI Taxonomy" id="2133960"/>
    <lineage>
        <taxon>Bacteria</taxon>
        <taxon>Bacillati</taxon>
        <taxon>Actinomycetota</taxon>
        <taxon>Thermoleophilia</taxon>
        <taxon>Solirubrobacterales</taxon>
        <taxon>Paraconexibacteraceae</taxon>
        <taxon>Paraconexibacter</taxon>
    </lineage>
</organism>
<evidence type="ECO:0000313" key="8">
    <source>
        <dbReference type="Proteomes" id="UP000240739"/>
    </source>
</evidence>
<evidence type="ECO:0000256" key="5">
    <source>
        <dbReference type="ARBA" id="ARBA00033298"/>
    </source>
</evidence>
<evidence type="ECO:0000259" key="6">
    <source>
        <dbReference type="PROSITE" id="PS51819"/>
    </source>
</evidence>
<protein>
    <recommendedName>
        <fullName evidence="3">Aldoketomutase</fullName>
    </recommendedName>
    <alternativeName>
        <fullName evidence="2">Ketone-aldehyde mutase</fullName>
    </alternativeName>
    <alternativeName>
        <fullName evidence="4">Methylglyoxalase</fullName>
    </alternativeName>
    <alternativeName>
        <fullName evidence="5">S-D-lactoylglutathione methylglyoxal lyase</fullName>
    </alternativeName>
</protein>
<evidence type="ECO:0000313" key="7">
    <source>
        <dbReference type="EMBL" id="PTL60345.1"/>
    </source>
</evidence>
<dbReference type="GO" id="GO:0004462">
    <property type="term" value="F:lactoylglutathione lyase activity"/>
    <property type="evidence" value="ECO:0007669"/>
    <property type="project" value="InterPro"/>
</dbReference>
<evidence type="ECO:0000256" key="4">
    <source>
        <dbReference type="ARBA" id="ARBA00032460"/>
    </source>
</evidence>
<dbReference type="PROSITE" id="PS51819">
    <property type="entry name" value="VOC"/>
    <property type="match status" value="1"/>
</dbReference>
<dbReference type="InterPro" id="IPR029068">
    <property type="entry name" value="Glyas_Bleomycin-R_OHBP_Dase"/>
</dbReference>
<dbReference type="PROSITE" id="PS00934">
    <property type="entry name" value="GLYOXALASE_I_1"/>
    <property type="match status" value="1"/>
</dbReference>
<accession>A0A2T4UM87</accession>
<dbReference type="InterPro" id="IPR018146">
    <property type="entry name" value="Glyoxalase_1_CS"/>
</dbReference>
<evidence type="ECO:0000256" key="2">
    <source>
        <dbReference type="ARBA" id="ARBA00030291"/>
    </source>
</evidence>
<keyword evidence="7" id="KW-0456">Lyase</keyword>
<evidence type="ECO:0000256" key="3">
    <source>
        <dbReference type="ARBA" id="ARBA00030892"/>
    </source>
</evidence>
<dbReference type="InterPro" id="IPR004360">
    <property type="entry name" value="Glyas_Fos-R_dOase_dom"/>
</dbReference>
<dbReference type="GO" id="GO:0005737">
    <property type="term" value="C:cytoplasm"/>
    <property type="evidence" value="ECO:0007669"/>
    <property type="project" value="TreeGrafter"/>
</dbReference>
<dbReference type="PANTHER" id="PTHR46036">
    <property type="entry name" value="LACTOYLGLUTATHIONE LYASE"/>
    <property type="match status" value="1"/>
</dbReference>
<dbReference type="SUPFAM" id="SSF54593">
    <property type="entry name" value="Glyoxalase/Bleomycin resistance protein/Dihydroxybiphenyl dioxygenase"/>
    <property type="match status" value="1"/>
</dbReference>
<sequence length="143" mass="15747">MSPLKLVHTCVRVRDIDASVRFYETLGFERRGQLNFDSAYNVYLGLPGEGDQLELTVNVGREEPYDLGEGYNHVALTVDDLDATLATLREQLGVEPEKPAYRPGDRDDLPRIAFVADPDGYRIELIDGGAFATPQDGPHPSAG</sequence>
<dbReference type="Proteomes" id="UP000240739">
    <property type="component" value="Unassembled WGS sequence"/>
</dbReference>
<dbReference type="OrthoDB" id="115162at2"/>
<comment type="caution">
    <text evidence="7">The sequence shown here is derived from an EMBL/GenBank/DDBJ whole genome shotgun (WGS) entry which is preliminary data.</text>
</comment>
<dbReference type="InterPro" id="IPR037523">
    <property type="entry name" value="VOC_core"/>
</dbReference>
<keyword evidence="8" id="KW-1185">Reference proteome</keyword>
<reference evidence="7 8" key="1">
    <citation type="submission" date="2018-03" db="EMBL/GenBank/DDBJ databases">
        <title>Aquarubrobacter algicola gen. nov., sp. nov., a novel actinobacterium isolated from shallow eutrophic lake during the end of cyanobacterial harmful algal blooms.</title>
        <authorList>
            <person name="Chun S.J."/>
        </authorList>
    </citation>
    <scope>NUCLEOTIDE SEQUENCE [LARGE SCALE GENOMIC DNA]</scope>
    <source>
        <strain evidence="7 8">Seoho-28</strain>
    </source>
</reference>
<dbReference type="PANTHER" id="PTHR46036:SF5">
    <property type="entry name" value="LACTOYLGLUTATHIONE LYASE"/>
    <property type="match status" value="1"/>
</dbReference>
<dbReference type="Gene3D" id="3.10.180.10">
    <property type="entry name" value="2,3-Dihydroxybiphenyl 1,2-Dioxygenase, domain 1"/>
    <property type="match status" value="1"/>
</dbReference>
<dbReference type="AlphaFoldDB" id="A0A2T4UM87"/>
<dbReference type="GO" id="GO:0046872">
    <property type="term" value="F:metal ion binding"/>
    <property type="evidence" value="ECO:0007669"/>
    <property type="project" value="UniProtKB-KW"/>
</dbReference>
<dbReference type="GO" id="GO:0019243">
    <property type="term" value="P:methylglyoxal catabolic process to D-lactate via S-lactoyl-glutathione"/>
    <property type="evidence" value="ECO:0007669"/>
    <property type="project" value="TreeGrafter"/>
</dbReference>
<gene>
    <name evidence="7" type="ORF">C7Y72_12205</name>
</gene>